<dbReference type="Proteomes" id="UP001652442">
    <property type="component" value="Unassembled WGS sequence"/>
</dbReference>
<name>A0ABT2TMC2_9FIRM</name>
<dbReference type="EMBL" id="JAOQJQ010000006">
    <property type="protein sequence ID" value="MCU6763311.1"/>
    <property type="molecule type" value="Genomic_DNA"/>
</dbReference>
<dbReference type="Pfam" id="PF07508">
    <property type="entry name" value="Recombinase"/>
    <property type="match status" value="1"/>
</dbReference>
<evidence type="ECO:0000313" key="3">
    <source>
        <dbReference type="Proteomes" id="UP001652442"/>
    </source>
</evidence>
<dbReference type="InterPro" id="IPR036162">
    <property type="entry name" value="Resolvase-like_N_sf"/>
</dbReference>
<sequence>MARIRKQSFSAAPKKIIWYIAIYIRISRDDGSDESLSVSNQRKILLEFLKKSFQDEHVVTDIYIDDGQSGTDYERPGFQRMIHDVETGKVNCIICKNLSRAFRNYSDQGYFLESFFPRFNTRFITLSDPKIDTFINPETVNGMEVPINGLMNDRFAYKTSSDIRRTFDTKRRNGEFIGAFAPYGYAKDTENKNHLIIDPEAAQVVKDIFHWYVYGDGSTEVITDRDGTKYKRLTDSMSKESIARKLNNLGIPNPAAYKRSKGMKYHNSQADKNDGLWQSSSITTILSNEMYIGTMVQGKQKVISYKVHDKITIPEDKWYRVPNTHKPIISSELFHRVQELQAKDTRRAPGKKQNYLFSGFLRCADCKKAMTRKPSKNLIYYNCSTYKRKSKTKCSIHSIRLDVLEPAVLTAIQRQIELAVHLPEIIDKIKKAPAAGNKSAQLEALLKLRTQELKKTENIITDLYLDWKNGDITHNQYRKMKVKFETQSRQLKVMIKHLKENIKVIDEDITCGNPYLNAFLKYKNVQTLTQGILLELVKDIFIHEGGGITIVFKFEDPFKRIIDFIENNKYVLAAAENKADRGT</sequence>
<dbReference type="InterPro" id="IPR006119">
    <property type="entry name" value="Resolv_N"/>
</dbReference>
<dbReference type="InterPro" id="IPR025827">
    <property type="entry name" value="Zn_ribbon_recom_dom"/>
</dbReference>
<accession>A0ABT2TMC2</accession>
<dbReference type="RefSeq" id="WP_158425950.1">
    <property type="nucleotide sequence ID" value="NZ_JAOQJQ010000006.1"/>
</dbReference>
<proteinExistence type="predicted"/>
<evidence type="ECO:0000313" key="2">
    <source>
        <dbReference type="EMBL" id="MCU6763311.1"/>
    </source>
</evidence>
<dbReference type="PANTHER" id="PTHR30461">
    <property type="entry name" value="DNA-INVERTASE FROM LAMBDOID PROPHAGE"/>
    <property type="match status" value="1"/>
</dbReference>
<dbReference type="SMART" id="SM00857">
    <property type="entry name" value="Resolvase"/>
    <property type="match status" value="1"/>
</dbReference>
<dbReference type="PROSITE" id="PS51737">
    <property type="entry name" value="RECOMBINASE_DNA_BIND"/>
    <property type="match status" value="1"/>
</dbReference>
<dbReference type="InterPro" id="IPR050639">
    <property type="entry name" value="SSR_resolvase"/>
</dbReference>
<dbReference type="Pfam" id="PF13408">
    <property type="entry name" value="Zn_ribbon_recom"/>
    <property type="match status" value="1"/>
</dbReference>
<keyword evidence="3" id="KW-1185">Reference proteome</keyword>
<dbReference type="InterPro" id="IPR038109">
    <property type="entry name" value="DNA_bind_recomb_sf"/>
</dbReference>
<dbReference type="Pfam" id="PF00239">
    <property type="entry name" value="Resolvase"/>
    <property type="match status" value="1"/>
</dbReference>
<dbReference type="InterPro" id="IPR011109">
    <property type="entry name" value="DNA_bind_recombinase_dom"/>
</dbReference>
<dbReference type="PANTHER" id="PTHR30461:SF23">
    <property type="entry name" value="DNA RECOMBINASE-RELATED"/>
    <property type="match status" value="1"/>
</dbReference>
<comment type="caution">
    <text evidence="2">The sequence shown here is derived from an EMBL/GenBank/DDBJ whole genome shotgun (WGS) entry which is preliminary data.</text>
</comment>
<dbReference type="Gene3D" id="3.40.50.1390">
    <property type="entry name" value="Resolvase, N-terminal catalytic domain"/>
    <property type="match status" value="1"/>
</dbReference>
<reference evidence="2 3" key="1">
    <citation type="journal article" date="2021" name="ISME Commun">
        <title>Automated analysis of genomic sequences facilitates high-throughput and comprehensive description of bacteria.</title>
        <authorList>
            <person name="Hitch T.C.A."/>
        </authorList>
    </citation>
    <scope>NUCLEOTIDE SEQUENCE [LARGE SCALE GENOMIC DNA]</scope>
    <source>
        <strain evidence="2 3">Sanger_109</strain>
    </source>
</reference>
<dbReference type="Gene3D" id="3.90.1750.20">
    <property type="entry name" value="Putative Large Serine Recombinase, Chain B, Domain 2"/>
    <property type="match status" value="1"/>
</dbReference>
<organism evidence="2 3">
    <name type="scientific">Brotonthovivens ammoniilytica</name>
    <dbReference type="NCBI Taxonomy" id="2981725"/>
    <lineage>
        <taxon>Bacteria</taxon>
        <taxon>Bacillati</taxon>
        <taxon>Bacillota</taxon>
        <taxon>Clostridia</taxon>
        <taxon>Lachnospirales</taxon>
        <taxon>Lachnospiraceae</taxon>
        <taxon>Brotonthovivens</taxon>
    </lineage>
</organism>
<feature type="domain" description="Recombinase" evidence="1">
    <location>
        <begin position="182"/>
        <end position="347"/>
    </location>
</feature>
<gene>
    <name evidence="2" type="ORF">OCV88_13415</name>
</gene>
<dbReference type="SUPFAM" id="SSF53041">
    <property type="entry name" value="Resolvase-like"/>
    <property type="match status" value="1"/>
</dbReference>
<protein>
    <submittedName>
        <fullName evidence="2">Recombinase family protein</fullName>
    </submittedName>
</protein>
<evidence type="ECO:0000259" key="1">
    <source>
        <dbReference type="PROSITE" id="PS51737"/>
    </source>
</evidence>